<keyword evidence="8" id="KW-0378">Hydrolase</keyword>
<keyword evidence="5" id="KW-0031">Aminopeptidase</keyword>
<comment type="cofactor">
    <cofactor evidence="2">
        <name>Mg(2+)</name>
        <dbReference type="ChEBI" id="CHEBI:18420"/>
    </cofactor>
</comment>
<dbReference type="Pfam" id="PF02073">
    <property type="entry name" value="Peptidase_M29"/>
    <property type="match status" value="1"/>
</dbReference>
<evidence type="ECO:0000256" key="2">
    <source>
        <dbReference type="ARBA" id="ARBA00001946"/>
    </source>
</evidence>
<evidence type="ECO:0000313" key="11">
    <source>
        <dbReference type="Proteomes" id="UP000229976"/>
    </source>
</evidence>
<evidence type="ECO:0000313" key="10">
    <source>
        <dbReference type="EMBL" id="PIP22952.1"/>
    </source>
</evidence>
<name>A0A2G9YUU5_9BACT</name>
<evidence type="ECO:0008006" key="12">
    <source>
        <dbReference type="Google" id="ProtNLM"/>
    </source>
</evidence>
<dbReference type="GO" id="GO:0008237">
    <property type="term" value="F:metallopeptidase activity"/>
    <property type="evidence" value="ECO:0007669"/>
    <property type="project" value="UniProtKB-KW"/>
</dbReference>
<organism evidence="10 11">
    <name type="scientific">Candidatus Nealsonbacteria bacterium CG23_combo_of_CG06-09_8_20_14_all_39_17</name>
    <dbReference type="NCBI Taxonomy" id="1974722"/>
    <lineage>
        <taxon>Bacteria</taxon>
        <taxon>Candidatus Nealsoniibacteriota</taxon>
    </lineage>
</organism>
<evidence type="ECO:0000256" key="1">
    <source>
        <dbReference type="ARBA" id="ARBA00001941"/>
    </source>
</evidence>
<gene>
    <name evidence="10" type="ORF">COX37_01215</name>
</gene>
<evidence type="ECO:0000256" key="7">
    <source>
        <dbReference type="ARBA" id="ARBA00022723"/>
    </source>
</evidence>
<dbReference type="AlphaFoldDB" id="A0A2G9YUU5"/>
<comment type="caution">
    <text evidence="10">The sequence shown here is derived from an EMBL/GenBank/DDBJ whole genome shotgun (WGS) entry which is preliminary data.</text>
</comment>
<keyword evidence="6" id="KW-0645">Protease</keyword>
<dbReference type="GO" id="GO:0046872">
    <property type="term" value="F:metal ion binding"/>
    <property type="evidence" value="ECO:0007669"/>
    <property type="project" value="UniProtKB-KW"/>
</dbReference>
<evidence type="ECO:0000256" key="4">
    <source>
        <dbReference type="ARBA" id="ARBA00008236"/>
    </source>
</evidence>
<evidence type="ECO:0000256" key="3">
    <source>
        <dbReference type="ARBA" id="ARBA00001947"/>
    </source>
</evidence>
<evidence type="ECO:0000256" key="8">
    <source>
        <dbReference type="ARBA" id="ARBA00022801"/>
    </source>
</evidence>
<sequence length="436" mass="49756">MMLSKNKLVYLAKKICDAPRIGRKPNEQGIRLAIKDFREEVVKSILKEDFFTVGKSPIDEAILEKLSHPKYGPLVFKLKNQWRVKKEIGDCVRVRYNAKNKELADEIRKECLRRGAHPLLTMEDAQKVKEGILLPPIDSLSEFSNFSQGMLRDVDAIIYLEPDEDPALFSKIPSERMRIGLPSSELARKIWEETKTRAVLVGWPHPETAKYYNLSKNKFEKIFFDSLFYSFTSEFFDVLKKYRNTFNGFNKIHIVADDGTDLRFNLGKRHWMVCDGITSEDDLKTGDLYNNLPDGEICTAPIENSAEGFFFLPRLYVREHGTAENVMVEFRKGKLVNYSARKGKNHFKKYLASNNENSRIIGEFGIGCNKKASYTGGYILIDEKILGTVHIAIGDNKFIGGENNASGHFDMVKNLRDCHGCVYGDGKLIIKNGKLL</sequence>
<evidence type="ECO:0000256" key="9">
    <source>
        <dbReference type="ARBA" id="ARBA00023049"/>
    </source>
</evidence>
<protein>
    <recommendedName>
        <fullName evidence="12">Aminopeptidase</fullName>
    </recommendedName>
</protein>
<dbReference type="EMBL" id="PCRO01000015">
    <property type="protein sequence ID" value="PIP22952.1"/>
    <property type="molecule type" value="Genomic_DNA"/>
</dbReference>
<keyword evidence="7" id="KW-0479">Metal-binding</keyword>
<dbReference type="PANTHER" id="PTHR34448:SF1">
    <property type="entry name" value="BLL6088 PROTEIN"/>
    <property type="match status" value="1"/>
</dbReference>
<keyword evidence="9" id="KW-0482">Metalloprotease</keyword>
<comment type="cofactor">
    <cofactor evidence="1">
        <name>Co(2+)</name>
        <dbReference type="ChEBI" id="CHEBI:48828"/>
    </cofactor>
</comment>
<reference evidence="10 11" key="1">
    <citation type="submission" date="2017-09" db="EMBL/GenBank/DDBJ databases">
        <title>Depth-based differentiation of microbial function through sediment-hosted aquifers and enrichment of novel symbionts in the deep terrestrial subsurface.</title>
        <authorList>
            <person name="Probst A.J."/>
            <person name="Ladd B."/>
            <person name="Jarett J.K."/>
            <person name="Geller-Mcgrath D.E."/>
            <person name="Sieber C.M."/>
            <person name="Emerson J.B."/>
            <person name="Anantharaman K."/>
            <person name="Thomas B.C."/>
            <person name="Malmstrom R."/>
            <person name="Stieglmeier M."/>
            <person name="Klingl A."/>
            <person name="Woyke T."/>
            <person name="Ryan C.M."/>
            <person name="Banfield J.F."/>
        </authorList>
    </citation>
    <scope>NUCLEOTIDE SEQUENCE [LARGE SCALE GENOMIC DNA]</scope>
    <source>
        <strain evidence="10">CG23_combo_of_CG06-09_8_20_14_all_39_17</strain>
    </source>
</reference>
<dbReference type="InterPro" id="IPR035097">
    <property type="entry name" value="M29_N-terminal"/>
</dbReference>
<dbReference type="Gene3D" id="3.40.1830.10">
    <property type="entry name" value="Thermophilic metalloprotease (M29)"/>
    <property type="match status" value="1"/>
</dbReference>
<accession>A0A2G9YUU5</accession>
<evidence type="ECO:0000256" key="5">
    <source>
        <dbReference type="ARBA" id="ARBA00022438"/>
    </source>
</evidence>
<dbReference type="InterPro" id="IPR052170">
    <property type="entry name" value="M29_Exopeptidase"/>
</dbReference>
<proteinExistence type="inferred from homology"/>
<evidence type="ECO:0000256" key="6">
    <source>
        <dbReference type="ARBA" id="ARBA00022670"/>
    </source>
</evidence>
<dbReference type="GO" id="GO:0006508">
    <property type="term" value="P:proteolysis"/>
    <property type="evidence" value="ECO:0007669"/>
    <property type="project" value="UniProtKB-KW"/>
</dbReference>
<dbReference type="InterPro" id="IPR000787">
    <property type="entry name" value="Peptidase_M29"/>
</dbReference>
<comment type="similarity">
    <text evidence="4">Belongs to the peptidase M29 family.</text>
</comment>
<comment type="cofactor">
    <cofactor evidence="3">
        <name>Zn(2+)</name>
        <dbReference type="ChEBI" id="CHEBI:29105"/>
    </cofactor>
</comment>
<dbReference type="PANTHER" id="PTHR34448">
    <property type="entry name" value="AMINOPEPTIDASE"/>
    <property type="match status" value="1"/>
</dbReference>
<dbReference type="SUPFAM" id="SSF144052">
    <property type="entry name" value="Thermophilic metalloprotease-like"/>
    <property type="match status" value="1"/>
</dbReference>
<dbReference type="GO" id="GO:0004177">
    <property type="term" value="F:aminopeptidase activity"/>
    <property type="evidence" value="ECO:0007669"/>
    <property type="project" value="UniProtKB-KW"/>
</dbReference>
<dbReference type="Proteomes" id="UP000229976">
    <property type="component" value="Unassembled WGS sequence"/>
</dbReference>